<sequence length="233" mass="25210">MGSLAFPSPVIPGKEAAPAEMGARLAEHPGLQDFLANSTVSLARVYQMTTPMGDVVTTYQEAESMERAFENQANDASEVAQLLRDHVKNAHGIDIATQPPPAAEQWLEFSEPAGSRHPGLGFSAPILPGKTEQLRSLGGETAGARKAEWETLNRDNGVTLHRAYIISTPMGDFASVYFEAPDPAEANRRFAADASDFGMYFKKTVADAFGIDFNQPLPPVRTVFEAVRTKETA</sequence>
<accession>A0ABU5T540</accession>
<protein>
    <submittedName>
        <fullName evidence="1">Uncharacterized protein</fullName>
    </submittedName>
</protein>
<name>A0ABU5T540_9MICC</name>
<evidence type="ECO:0000313" key="1">
    <source>
        <dbReference type="EMBL" id="MEA5454773.1"/>
    </source>
</evidence>
<gene>
    <name evidence="1" type="ORF">SPF06_08575</name>
</gene>
<comment type="caution">
    <text evidence="1">The sequence shown here is derived from an EMBL/GenBank/DDBJ whole genome shotgun (WGS) entry which is preliminary data.</text>
</comment>
<organism evidence="1 2">
    <name type="scientific">Sinomonas terricola</name>
    <dbReference type="NCBI Taxonomy" id="3110330"/>
    <lineage>
        <taxon>Bacteria</taxon>
        <taxon>Bacillati</taxon>
        <taxon>Actinomycetota</taxon>
        <taxon>Actinomycetes</taxon>
        <taxon>Micrococcales</taxon>
        <taxon>Micrococcaceae</taxon>
        <taxon>Sinomonas</taxon>
    </lineage>
</organism>
<dbReference type="RefSeq" id="WP_323278622.1">
    <property type="nucleotide sequence ID" value="NZ_JAYGGQ010000005.1"/>
</dbReference>
<proteinExistence type="predicted"/>
<evidence type="ECO:0000313" key="2">
    <source>
        <dbReference type="Proteomes" id="UP001304769"/>
    </source>
</evidence>
<reference evidence="1 2" key="1">
    <citation type="submission" date="2023-12" db="EMBL/GenBank/DDBJ databases">
        <title>Sinomonas terricola sp. nov, isolated from litchi orchard soil in Guangdong, PR China.</title>
        <authorList>
            <person name="Jiaxin W."/>
            <person name="Yang Z."/>
            <person name="Honghui Z."/>
        </authorList>
    </citation>
    <scope>NUCLEOTIDE SEQUENCE [LARGE SCALE GENOMIC DNA]</scope>
    <source>
        <strain evidence="1 2">JGH33</strain>
    </source>
</reference>
<dbReference type="Proteomes" id="UP001304769">
    <property type="component" value="Unassembled WGS sequence"/>
</dbReference>
<keyword evidence="2" id="KW-1185">Reference proteome</keyword>
<dbReference type="EMBL" id="JAYGGQ010000005">
    <property type="protein sequence ID" value="MEA5454773.1"/>
    <property type="molecule type" value="Genomic_DNA"/>
</dbReference>